<dbReference type="PANTHER" id="PTHR47658:SF1">
    <property type="entry name" value="MEIOSIS INITIATOR PROTEIN"/>
    <property type="match status" value="1"/>
</dbReference>
<dbReference type="Gene3D" id="2.40.330.10">
    <property type="entry name" value="DNA-binding pseudobarrel domain"/>
    <property type="match status" value="1"/>
</dbReference>
<feature type="region of interest" description="Disordered" evidence="7">
    <location>
        <begin position="408"/>
        <end position="436"/>
    </location>
</feature>
<dbReference type="Proteomes" id="UP000251960">
    <property type="component" value="Chromosome 4"/>
</dbReference>
<feature type="domain" description="HMG box" evidence="8">
    <location>
        <begin position="92"/>
        <end position="161"/>
    </location>
</feature>
<reference evidence="9 10" key="1">
    <citation type="journal article" date="2018" name="Nat. Genet.">
        <title>Extensive intraspecific gene order and gene structural variations between Mo17 and other maize genomes.</title>
        <authorList>
            <person name="Sun S."/>
            <person name="Zhou Y."/>
            <person name="Chen J."/>
            <person name="Shi J."/>
            <person name="Zhao H."/>
            <person name="Zhao H."/>
            <person name="Song W."/>
            <person name="Zhang M."/>
            <person name="Cui Y."/>
            <person name="Dong X."/>
            <person name="Liu H."/>
            <person name="Ma X."/>
            <person name="Jiao Y."/>
            <person name="Wang B."/>
            <person name="Wei X."/>
            <person name="Stein J.C."/>
            <person name="Glaubitz J.C."/>
            <person name="Lu F."/>
            <person name="Yu G."/>
            <person name="Liang C."/>
            <person name="Fengler K."/>
            <person name="Li B."/>
            <person name="Rafalski A."/>
            <person name="Schnable P.S."/>
            <person name="Ware D.H."/>
            <person name="Buckler E.S."/>
            <person name="Lai J."/>
        </authorList>
    </citation>
    <scope>NUCLEOTIDE SEQUENCE [LARGE SCALE GENOMIC DNA]</scope>
    <source>
        <strain evidence="10">cv. Missouri 17</strain>
        <tissue evidence="9">Seedling</tissue>
    </source>
</reference>
<dbReference type="GO" id="GO:0003677">
    <property type="term" value="F:DNA binding"/>
    <property type="evidence" value="ECO:0007669"/>
    <property type="project" value="UniProtKB-UniRule"/>
</dbReference>
<feature type="region of interest" description="Disordered" evidence="7">
    <location>
        <begin position="243"/>
        <end position="275"/>
    </location>
</feature>
<dbReference type="ExpressionAtlas" id="A0A3L6EZ81">
    <property type="expression patterns" value="baseline and differential"/>
</dbReference>
<feature type="compositionally biased region" description="Gly residues" evidence="7">
    <location>
        <begin position="192"/>
        <end position="206"/>
    </location>
</feature>
<feature type="compositionally biased region" description="Basic and acidic residues" evidence="7">
    <location>
        <begin position="408"/>
        <end position="422"/>
    </location>
</feature>
<comment type="subcellular location">
    <subcellularLocation>
        <location evidence="1">Nucleus</location>
    </subcellularLocation>
</comment>
<dbReference type="InterPro" id="IPR036910">
    <property type="entry name" value="HMG_box_dom_sf"/>
</dbReference>
<accession>A0A3L6EZ81</accession>
<feature type="compositionally biased region" description="Low complexity" evidence="7">
    <location>
        <begin position="243"/>
        <end position="268"/>
    </location>
</feature>
<comment type="caution">
    <text evidence="9">The sequence shown here is derived from an EMBL/GenBank/DDBJ whole genome shotgun (WGS) entry which is preliminary data.</text>
</comment>
<evidence type="ECO:0000256" key="1">
    <source>
        <dbReference type="ARBA" id="ARBA00004123"/>
    </source>
</evidence>
<feature type="region of interest" description="Disordered" evidence="7">
    <location>
        <begin position="151"/>
        <end position="209"/>
    </location>
</feature>
<name>A0A3L6EZ81_MAIZE</name>
<dbReference type="PANTHER" id="PTHR47658">
    <property type="entry name" value="HIGH MOBILITY GROUP B PROTEIN 12-RELATED"/>
    <property type="match status" value="1"/>
</dbReference>
<evidence type="ECO:0000256" key="6">
    <source>
        <dbReference type="PROSITE-ProRule" id="PRU00267"/>
    </source>
</evidence>
<evidence type="ECO:0000313" key="10">
    <source>
        <dbReference type="Proteomes" id="UP000251960"/>
    </source>
</evidence>
<dbReference type="GO" id="GO:0005634">
    <property type="term" value="C:nucleus"/>
    <property type="evidence" value="ECO:0007669"/>
    <property type="project" value="UniProtKB-SubCell"/>
</dbReference>
<dbReference type="SUPFAM" id="SSF47095">
    <property type="entry name" value="HMG-box"/>
    <property type="match status" value="1"/>
</dbReference>
<evidence type="ECO:0000256" key="5">
    <source>
        <dbReference type="ARBA" id="ARBA00023242"/>
    </source>
</evidence>
<dbReference type="InterPro" id="IPR003340">
    <property type="entry name" value="B3_DNA-bd"/>
</dbReference>
<evidence type="ECO:0000313" key="9">
    <source>
        <dbReference type="EMBL" id="PWZ26354.1"/>
    </source>
</evidence>
<sequence length="558" mass="61133">MAGGKSTGNAARSRKRVEATVLKRSRDGSAFTRCEACNKDVPVVLIDMHSCSLDEKIRMTLEAQVVEKTVEVASADRKKSSAKGGGNKDAKRKRSPTAFFLFMDDFRKEFKATHPDNKSVATVAKEGGERWKSMTDEEKKPYIEKAAELKAEAENGEGSGENNVATKKAKTDDQEVDQPVKKLRNRNQGVMGQMGGPDGDGDGGAGPHHQYHYQALLAAVQNPSQGLHPFPLPFHVPLHAGAGAPAAGPGPGADADASTHNANAAHHSQPPRGFTDWSASNSAFAAVASQPAPATTNTPFHYNLSQSYALWTHYMLNKNVSYSTYPTPHEEHPHPLRHTHIQENPHPLRHTHIPDKDSGCASSLGFDSFTTMSLGPNICSHMTPMEGSISAKEPENSEDLPAIVRSSDEMDTRNSGKVHRDTVGTLPESKQSHESCASVNNKFNSGEYQVILRKELTKSDVANSGRIVLPKKDAEAGLPPLVQGDPLILQMDDMVLPIIWKFKYRYALTLRLPYDIFEMAHLRKILAKQQKQNVYLGSCRLSVGRSPFSRQTPRHNLM</sequence>
<dbReference type="AlphaFoldDB" id="A0A3L6EZ81"/>
<evidence type="ECO:0000256" key="4">
    <source>
        <dbReference type="ARBA" id="ARBA00023163"/>
    </source>
</evidence>
<keyword evidence="4" id="KW-0804">Transcription</keyword>
<dbReference type="SMART" id="SM00398">
    <property type="entry name" value="HMG"/>
    <property type="match status" value="1"/>
</dbReference>
<feature type="region of interest" description="Disordered" evidence="7">
    <location>
        <begin position="72"/>
        <end position="92"/>
    </location>
</feature>
<evidence type="ECO:0000256" key="2">
    <source>
        <dbReference type="ARBA" id="ARBA00023015"/>
    </source>
</evidence>
<dbReference type="CDD" id="cd10017">
    <property type="entry name" value="B3_DNA"/>
    <property type="match status" value="1"/>
</dbReference>
<dbReference type="InterPro" id="IPR015300">
    <property type="entry name" value="DNA-bd_pseudobarrel_sf"/>
</dbReference>
<gene>
    <name evidence="9" type="primary">IDEF1_0</name>
    <name evidence="9" type="ORF">Zm00014a_042937</name>
</gene>
<organism evidence="9 10">
    <name type="scientific">Zea mays</name>
    <name type="common">Maize</name>
    <dbReference type="NCBI Taxonomy" id="4577"/>
    <lineage>
        <taxon>Eukaryota</taxon>
        <taxon>Viridiplantae</taxon>
        <taxon>Streptophyta</taxon>
        <taxon>Embryophyta</taxon>
        <taxon>Tracheophyta</taxon>
        <taxon>Spermatophyta</taxon>
        <taxon>Magnoliopsida</taxon>
        <taxon>Liliopsida</taxon>
        <taxon>Poales</taxon>
        <taxon>Poaceae</taxon>
        <taxon>PACMAD clade</taxon>
        <taxon>Panicoideae</taxon>
        <taxon>Andropogonodae</taxon>
        <taxon>Andropogoneae</taxon>
        <taxon>Tripsacinae</taxon>
        <taxon>Zea</taxon>
    </lineage>
</organism>
<feature type="DNA-binding region" description="HMG box" evidence="6">
    <location>
        <begin position="92"/>
        <end position="161"/>
    </location>
</feature>
<keyword evidence="2" id="KW-0805">Transcription regulation</keyword>
<evidence type="ECO:0000256" key="3">
    <source>
        <dbReference type="ARBA" id="ARBA00023125"/>
    </source>
</evidence>
<proteinExistence type="predicted"/>
<dbReference type="CDD" id="cd22005">
    <property type="entry name" value="HMG-box_AtHMGB1-like"/>
    <property type="match status" value="1"/>
</dbReference>
<dbReference type="Pfam" id="PF00505">
    <property type="entry name" value="HMG_box"/>
    <property type="match status" value="1"/>
</dbReference>
<dbReference type="EMBL" id="NCVQ01000005">
    <property type="protein sequence ID" value="PWZ26354.1"/>
    <property type="molecule type" value="Genomic_DNA"/>
</dbReference>
<dbReference type="Gene3D" id="1.10.30.10">
    <property type="entry name" value="High mobility group box domain"/>
    <property type="match status" value="1"/>
</dbReference>
<dbReference type="PROSITE" id="PS50118">
    <property type="entry name" value="HMG_BOX_2"/>
    <property type="match status" value="1"/>
</dbReference>
<protein>
    <submittedName>
        <fullName evidence="9">B3 domain-containing protein IDEF1</fullName>
    </submittedName>
</protein>
<evidence type="ECO:0000259" key="8">
    <source>
        <dbReference type="PROSITE" id="PS50118"/>
    </source>
</evidence>
<keyword evidence="3 6" id="KW-0238">DNA-binding</keyword>
<evidence type="ECO:0000256" key="7">
    <source>
        <dbReference type="SAM" id="MobiDB-lite"/>
    </source>
</evidence>
<keyword evidence="5 6" id="KW-0539">Nucleus</keyword>
<dbReference type="FunFam" id="1.10.30.10:FF:000084">
    <property type="entry name" value="HMG type nucleosome/chromatin assembly factor"/>
    <property type="match status" value="1"/>
</dbReference>
<dbReference type="InterPro" id="IPR009071">
    <property type="entry name" value="HMG_box_dom"/>
</dbReference>